<feature type="compositionally biased region" description="Basic and acidic residues" evidence="1">
    <location>
        <begin position="70"/>
        <end position="84"/>
    </location>
</feature>
<organism evidence="2 3">
    <name type="scientific">Lepeophtheirus salmonis</name>
    <name type="common">Salmon louse</name>
    <name type="synonym">Caligus salmonis</name>
    <dbReference type="NCBI Taxonomy" id="72036"/>
    <lineage>
        <taxon>Eukaryota</taxon>
        <taxon>Metazoa</taxon>
        <taxon>Ecdysozoa</taxon>
        <taxon>Arthropoda</taxon>
        <taxon>Crustacea</taxon>
        <taxon>Multicrustacea</taxon>
        <taxon>Hexanauplia</taxon>
        <taxon>Copepoda</taxon>
        <taxon>Siphonostomatoida</taxon>
        <taxon>Caligidae</taxon>
        <taxon>Lepeophtheirus</taxon>
    </lineage>
</organism>
<proteinExistence type="predicted"/>
<evidence type="ECO:0000313" key="2">
    <source>
        <dbReference type="EMBL" id="CAF2994076.1"/>
    </source>
</evidence>
<dbReference type="AlphaFoldDB" id="A0A7R8D4B5"/>
<feature type="region of interest" description="Disordered" evidence="1">
    <location>
        <begin position="68"/>
        <end position="89"/>
    </location>
</feature>
<name>A0A7R8D4B5_LEPSM</name>
<dbReference type="Proteomes" id="UP000675881">
    <property type="component" value="Chromosome 7"/>
</dbReference>
<protein>
    <submittedName>
        <fullName evidence="2">(salmon louse) hypothetical protein</fullName>
    </submittedName>
</protein>
<evidence type="ECO:0000256" key="1">
    <source>
        <dbReference type="SAM" id="MobiDB-lite"/>
    </source>
</evidence>
<sequence>MSDITVISSLKWNDQEDKMIKSLPIEPIKVEDKTKSFDASVKRYASECNGKTLENIINENETNILVNTARDSKDNGCEEERNSSKVEPSFTPSKWVKNFRKRLLHLRTRRMSNCK</sequence>
<dbReference type="EMBL" id="HG994586">
    <property type="protein sequence ID" value="CAF2994076.1"/>
    <property type="molecule type" value="Genomic_DNA"/>
</dbReference>
<keyword evidence="3" id="KW-1185">Reference proteome</keyword>
<accession>A0A7R8D4B5</accession>
<gene>
    <name evidence="2" type="ORF">LSAA_12785</name>
</gene>
<reference evidence="2" key="1">
    <citation type="submission" date="2021-02" db="EMBL/GenBank/DDBJ databases">
        <authorList>
            <person name="Bekaert M."/>
        </authorList>
    </citation>
    <scope>NUCLEOTIDE SEQUENCE</scope>
    <source>
        <strain evidence="2">IoA-00</strain>
    </source>
</reference>
<evidence type="ECO:0000313" key="3">
    <source>
        <dbReference type="Proteomes" id="UP000675881"/>
    </source>
</evidence>